<organism evidence="5 6">
    <name type="scientific">Glutamicibacter ardleyensis</name>
    <dbReference type="NCBI Taxonomy" id="225894"/>
    <lineage>
        <taxon>Bacteria</taxon>
        <taxon>Bacillati</taxon>
        <taxon>Actinomycetota</taxon>
        <taxon>Actinomycetes</taxon>
        <taxon>Micrococcales</taxon>
        <taxon>Micrococcaceae</taxon>
        <taxon>Glutamicibacter</taxon>
    </lineage>
</organism>
<dbReference type="CDD" id="cd07377">
    <property type="entry name" value="WHTH_GntR"/>
    <property type="match status" value="1"/>
</dbReference>
<evidence type="ECO:0000256" key="2">
    <source>
        <dbReference type="ARBA" id="ARBA00023125"/>
    </source>
</evidence>
<dbReference type="EMBL" id="BMKX01000002">
    <property type="protein sequence ID" value="GGJ53646.1"/>
    <property type="molecule type" value="Genomic_DNA"/>
</dbReference>
<name>A0ABQ2DE25_9MICC</name>
<dbReference type="Pfam" id="PF00392">
    <property type="entry name" value="GntR"/>
    <property type="match status" value="1"/>
</dbReference>
<dbReference type="Pfam" id="PF07729">
    <property type="entry name" value="FCD"/>
    <property type="match status" value="1"/>
</dbReference>
<sequence length="228" mass="24910">MNVSEIYTSIPLGDGSTHAHTSTWVASTLRQEIAEGRLLPGSKLSEQALSSALGVSRNTLREGFTLLDSDLIISRIPNRGVFVASPDAADIREIYAVRRTIEPAALAWGPKLDIDELSRIIGQARAAAEAGNITLMADANQQFHETIVRATGSAHLLELMSRVLAKMRLVFHAMSDAPDFHSHYVSRNSSLVDLLSAGQRMKAADTLQDYLNTAEAELLDHYESSQLR</sequence>
<keyword evidence="1" id="KW-0805">Transcription regulation</keyword>
<keyword evidence="2" id="KW-0238">DNA-binding</keyword>
<comment type="caution">
    <text evidence="5">The sequence shown here is derived from an EMBL/GenBank/DDBJ whole genome shotgun (WGS) entry which is preliminary data.</text>
</comment>
<evidence type="ECO:0000256" key="1">
    <source>
        <dbReference type="ARBA" id="ARBA00023015"/>
    </source>
</evidence>
<dbReference type="InterPro" id="IPR036390">
    <property type="entry name" value="WH_DNA-bd_sf"/>
</dbReference>
<feature type="domain" description="HTH gntR-type" evidence="4">
    <location>
        <begin position="19"/>
        <end position="86"/>
    </location>
</feature>
<evidence type="ECO:0000259" key="4">
    <source>
        <dbReference type="PROSITE" id="PS50949"/>
    </source>
</evidence>
<evidence type="ECO:0000313" key="5">
    <source>
        <dbReference type="EMBL" id="GGJ53646.1"/>
    </source>
</evidence>
<keyword evidence="3" id="KW-0804">Transcription</keyword>
<dbReference type="PROSITE" id="PS50949">
    <property type="entry name" value="HTH_GNTR"/>
    <property type="match status" value="1"/>
</dbReference>
<protein>
    <submittedName>
        <fullName evidence="5">GntR family transcriptional regulator</fullName>
    </submittedName>
</protein>
<proteinExistence type="predicted"/>
<reference evidence="6" key="1">
    <citation type="journal article" date="2019" name="Int. J. Syst. Evol. Microbiol.">
        <title>The Global Catalogue of Microorganisms (GCM) 10K type strain sequencing project: providing services to taxonomists for standard genome sequencing and annotation.</title>
        <authorList>
            <consortium name="The Broad Institute Genomics Platform"/>
            <consortium name="The Broad Institute Genome Sequencing Center for Infectious Disease"/>
            <person name="Wu L."/>
            <person name="Ma J."/>
        </authorList>
    </citation>
    <scope>NUCLEOTIDE SEQUENCE [LARGE SCALE GENOMIC DNA]</scope>
    <source>
        <strain evidence="6">CGMCC 1.3685</strain>
    </source>
</reference>
<evidence type="ECO:0000256" key="3">
    <source>
        <dbReference type="ARBA" id="ARBA00023163"/>
    </source>
</evidence>
<gene>
    <name evidence="5" type="ORF">GCM10007173_10220</name>
</gene>
<dbReference type="SUPFAM" id="SSF46785">
    <property type="entry name" value="Winged helix' DNA-binding domain"/>
    <property type="match status" value="1"/>
</dbReference>
<accession>A0ABQ2DE25</accession>
<dbReference type="SMART" id="SM00895">
    <property type="entry name" value="FCD"/>
    <property type="match status" value="1"/>
</dbReference>
<dbReference type="Gene3D" id="1.20.120.530">
    <property type="entry name" value="GntR ligand-binding domain-like"/>
    <property type="match status" value="1"/>
</dbReference>
<dbReference type="PANTHER" id="PTHR43537">
    <property type="entry name" value="TRANSCRIPTIONAL REGULATOR, GNTR FAMILY"/>
    <property type="match status" value="1"/>
</dbReference>
<dbReference type="InterPro" id="IPR011711">
    <property type="entry name" value="GntR_C"/>
</dbReference>
<dbReference type="Proteomes" id="UP000606115">
    <property type="component" value="Unassembled WGS sequence"/>
</dbReference>
<dbReference type="Gene3D" id="1.10.10.10">
    <property type="entry name" value="Winged helix-like DNA-binding domain superfamily/Winged helix DNA-binding domain"/>
    <property type="match status" value="1"/>
</dbReference>
<dbReference type="InterPro" id="IPR000524">
    <property type="entry name" value="Tscrpt_reg_HTH_GntR"/>
</dbReference>
<dbReference type="InterPro" id="IPR008920">
    <property type="entry name" value="TF_FadR/GntR_C"/>
</dbReference>
<dbReference type="RefSeq" id="WP_188684225.1">
    <property type="nucleotide sequence ID" value="NZ_JBHLUT010000004.1"/>
</dbReference>
<evidence type="ECO:0000313" key="6">
    <source>
        <dbReference type="Proteomes" id="UP000606115"/>
    </source>
</evidence>
<keyword evidence="6" id="KW-1185">Reference proteome</keyword>
<dbReference type="SUPFAM" id="SSF48008">
    <property type="entry name" value="GntR ligand-binding domain-like"/>
    <property type="match status" value="1"/>
</dbReference>
<dbReference type="SMART" id="SM00345">
    <property type="entry name" value="HTH_GNTR"/>
    <property type="match status" value="1"/>
</dbReference>
<dbReference type="InterPro" id="IPR036388">
    <property type="entry name" value="WH-like_DNA-bd_sf"/>
</dbReference>
<dbReference type="PANTHER" id="PTHR43537:SF45">
    <property type="entry name" value="GNTR FAMILY REGULATORY PROTEIN"/>
    <property type="match status" value="1"/>
</dbReference>